<keyword evidence="3" id="KW-0804">Transcription</keyword>
<dbReference type="InterPro" id="IPR036390">
    <property type="entry name" value="WH_DNA-bd_sf"/>
</dbReference>
<reference evidence="5 6" key="1">
    <citation type="submission" date="2024-09" db="EMBL/GenBank/DDBJ databases">
        <authorList>
            <person name="Sun Q."/>
            <person name="Mori K."/>
        </authorList>
    </citation>
    <scope>NUCLEOTIDE SEQUENCE [LARGE SCALE GENOMIC DNA]</scope>
    <source>
        <strain evidence="5 6">TISTR 1856</strain>
    </source>
</reference>
<feature type="domain" description="HTH arsR-type" evidence="4">
    <location>
        <begin position="16"/>
        <end position="111"/>
    </location>
</feature>
<protein>
    <submittedName>
        <fullName evidence="5">ArsR/SmtB family transcription factor</fullName>
    </submittedName>
</protein>
<evidence type="ECO:0000256" key="1">
    <source>
        <dbReference type="ARBA" id="ARBA00023015"/>
    </source>
</evidence>
<organism evidence="5 6">
    <name type="scientific">Kineococcus gynurae</name>
    <dbReference type="NCBI Taxonomy" id="452979"/>
    <lineage>
        <taxon>Bacteria</taxon>
        <taxon>Bacillati</taxon>
        <taxon>Actinomycetota</taxon>
        <taxon>Actinomycetes</taxon>
        <taxon>Kineosporiales</taxon>
        <taxon>Kineosporiaceae</taxon>
        <taxon>Kineococcus</taxon>
    </lineage>
</organism>
<dbReference type="SUPFAM" id="SSF46785">
    <property type="entry name" value="Winged helix' DNA-binding domain"/>
    <property type="match status" value="1"/>
</dbReference>
<dbReference type="PRINTS" id="PR00778">
    <property type="entry name" value="HTHARSR"/>
</dbReference>
<evidence type="ECO:0000256" key="3">
    <source>
        <dbReference type="ARBA" id="ARBA00023163"/>
    </source>
</evidence>
<keyword evidence="6" id="KW-1185">Reference proteome</keyword>
<dbReference type="RefSeq" id="WP_380134951.1">
    <property type="nucleotide sequence ID" value="NZ_JBHLUI010000003.1"/>
</dbReference>
<dbReference type="InterPro" id="IPR051011">
    <property type="entry name" value="Metal_resp_trans_reg"/>
</dbReference>
<evidence type="ECO:0000259" key="4">
    <source>
        <dbReference type="PROSITE" id="PS50987"/>
    </source>
</evidence>
<dbReference type="SMART" id="SM00418">
    <property type="entry name" value="HTH_ARSR"/>
    <property type="match status" value="1"/>
</dbReference>
<dbReference type="InterPro" id="IPR001845">
    <property type="entry name" value="HTH_ArsR_DNA-bd_dom"/>
</dbReference>
<keyword evidence="2" id="KW-0238">DNA-binding</keyword>
<dbReference type="Proteomes" id="UP001589748">
    <property type="component" value="Unassembled WGS sequence"/>
</dbReference>
<dbReference type="CDD" id="cd00090">
    <property type="entry name" value="HTH_ARSR"/>
    <property type="match status" value="1"/>
</dbReference>
<dbReference type="NCBIfam" id="NF033788">
    <property type="entry name" value="HTH_metalloreg"/>
    <property type="match status" value="1"/>
</dbReference>
<evidence type="ECO:0000256" key="2">
    <source>
        <dbReference type="ARBA" id="ARBA00023125"/>
    </source>
</evidence>
<dbReference type="InterPro" id="IPR011991">
    <property type="entry name" value="ArsR-like_HTH"/>
</dbReference>
<gene>
    <name evidence="5" type="ORF">ACFFVI_09380</name>
</gene>
<dbReference type="PANTHER" id="PTHR43132">
    <property type="entry name" value="ARSENICAL RESISTANCE OPERON REPRESSOR ARSR-RELATED"/>
    <property type="match status" value="1"/>
</dbReference>
<dbReference type="Gene3D" id="1.10.10.10">
    <property type="entry name" value="Winged helix-like DNA-binding domain superfamily/Winged helix DNA-binding domain"/>
    <property type="match status" value="1"/>
</dbReference>
<accession>A0ABV5LSX4</accession>
<dbReference type="EMBL" id="JBHMDM010000004">
    <property type="protein sequence ID" value="MFB9377182.1"/>
    <property type="molecule type" value="Genomic_DNA"/>
</dbReference>
<dbReference type="Pfam" id="PF12840">
    <property type="entry name" value="HTH_20"/>
    <property type="match status" value="1"/>
</dbReference>
<evidence type="ECO:0000313" key="6">
    <source>
        <dbReference type="Proteomes" id="UP001589748"/>
    </source>
</evidence>
<comment type="caution">
    <text evidence="5">The sequence shown here is derived from an EMBL/GenBank/DDBJ whole genome shotgun (WGS) entry which is preliminary data.</text>
</comment>
<dbReference type="InterPro" id="IPR036388">
    <property type="entry name" value="WH-like_DNA-bd_sf"/>
</dbReference>
<dbReference type="PROSITE" id="PS50987">
    <property type="entry name" value="HTH_ARSR_2"/>
    <property type="match status" value="1"/>
</dbReference>
<evidence type="ECO:0000313" key="5">
    <source>
        <dbReference type="EMBL" id="MFB9377182.1"/>
    </source>
</evidence>
<name>A0ABV5LSX4_9ACTN</name>
<keyword evidence="1" id="KW-0805">Transcription regulation</keyword>
<proteinExistence type="predicted"/>
<sequence>MVDDARRTVARDALDASGPRLPEVLDRLSAFSDPTRLGLLIAIHAAPGAPVSDLAAAAGLSPNTATQALQTLRAAGLVRRVREGRFSRWYLSDEAAHDLLHHLGAPHSDLHPAH</sequence>
<dbReference type="PANTHER" id="PTHR43132:SF6">
    <property type="entry name" value="HTH-TYPE TRANSCRIPTIONAL REPRESSOR CZRA"/>
    <property type="match status" value="1"/>
</dbReference>